<feature type="domain" description="HTH marR-type" evidence="2">
    <location>
        <begin position="17"/>
        <end position="146"/>
    </location>
</feature>
<reference evidence="3 4" key="2">
    <citation type="submission" date="2020-03" db="EMBL/GenBank/DDBJ databases">
        <title>Chryseoglobus sp. isolated from a deep-sea seamount.</title>
        <authorList>
            <person name="Zhang D.-C."/>
        </authorList>
    </citation>
    <scope>NUCLEOTIDE SEQUENCE [LARGE SCALE GENOMIC DNA]</scope>
    <source>
        <strain evidence="3 4">KN1116</strain>
    </source>
</reference>
<comment type="caution">
    <text evidence="3">The sequence shown here is derived from an EMBL/GenBank/DDBJ whole genome shotgun (WGS) entry which is preliminary data.</text>
</comment>
<dbReference type="PANTHER" id="PTHR33164:SF43">
    <property type="entry name" value="HTH-TYPE TRANSCRIPTIONAL REPRESSOR YETL"/>
    <property type="match status" value="1"/>
</dbReference>
<keyword evidence="4" id="KW-1185">Reference proteome</keyword>
<gene>
    <name evidence="3" type="ORF">FK219_004200</name>
</gene>
<dbReference type="InterPro" id="IPR000835">
    <property type="entry name" value="HTH_MarR-typ"/>
</dbReference>
<proteinExistence type="predicted"/>
<sequence>MQSSEPTAPSLAAVRPPTVLLRALLDVTEEFERALGSELTVNPTDLHAMEHLIMSGPLSPSELSRRLGVTSAATTTVVDRLTALGHVRREPHPSDRRGIRVVASEASTARAMGRIMPMIAGVDSVLDDFDDAEQAAITRYLQRVVEQYRDHAEPRDGVAQGRATQDPVAAPGPGAAPTERAEPDRDTAWGSRGVVP</sequence>
<evidence type="ECO:0000313" key="4">
    <source>
        <dbReference type="Proteomes" id="UP000818266"/>
    </source>
</evidence>
<dbReference type="OrthoDB" id="162531at2"/>
<feature type="compositionally biased region" description="Low complexity" evidence="1">
    <location>
        <begin position="167"/>
        <end position="178"/>
    </location>
</feature>
<dbReference type="EMBL" id="VIKT02000005">
    <property type="protein sequence ID" value="NHF62449.1"/>
    <property type="molecule type" value="Genomic_DNA"/>
</dbReference>
<dbReference type="AlphaFoldDB" id="A0A9E5MJY2"/>
<organism evidence="3 4">
    <name type="scientific">Microcella pacifica</name>
    <dbReference type="NCBI Taxonomy" id="2591847"/>
    <lineage>
        <taxon>Bacteria</taxon>
        <taxon>Bacillati</taxon>
        <taxon>Actinomycetota</taxon>
        <taxon>Actinomycetes</taxon>
        <taxon>Micrococcales</taxon>
        <taxon>Microbacteriaceae</taxon>
        <taxon>Microcella</taxon>
    </lineage>
</organism>
<dbReference type="PROSITE" id="PS50995">
    <property type="entry name" value="HTH_MARR_2"/>
    <property type="match status" value="1"/>
</dbReference>
<evidence type="ECO:0000256" key="1">
    <source>
        <dbReference type="SAM" id="MobiDB-lite"/>
    </source>
</evidence>
<accession>A0A9E5MJY2</accession>
<protein>
    <submittedName>
        <fullName evidence="3">MarR family transcriptional regulator</fullName>
    </submittedName>
</protein>
<dbReference type="PANTHER" id="PTHR33164">
    <property type="entry name" value="TRANSCRIPTIONAL REGULATOR, MARR FAMILY"/>
    <property type="match status" value="1"/>
</dbReference>
<feature type="region of interest" description="Disordered" evidence="1">
    <location>
        <begin position="152"/>
        <end position="196"/>
    </location>
</feature>
<dbReference type="PRINTS" id="PR00598">
    <property type="entry name" value="HTHMARR"/>
</dbReference>
<dbReference type="InterPro" id="IPR036388">
    <property type="entry name" value="WH-like_DNA-bd_sf"/>
</dbReference>
<dbReference type="InterPro" id="IPR039422">
    <property type="entry name" value="MarR/SlyA-like"/>
</dbReference>
<name>A0A9E5MJY2_9MICO</name>
<reference evidence="3 4" key="1">
    <citation type="submission" date="2019-06" db="EMBL/GenBank/DDBJ databases">
        <authorList>
            <person name="De-Chao Zhang Q."/>
        </authorList>
    </citation>
    <scope>NUCLEOTIDE SEQUENCE [LARGE SCALE GENOMIC DNA]</scope>
    <source>
        <strain evidence="3 4">KN1116</strain>
    </source>
</reference>
<dbReference type="Pfam" id="PF12802">
    <property type="entry name" value="MarR_2"/>
    <property type="match status" value="1"/>
</dbReference>
<evidence type="ECO:0000259" key="2">
    <source>
        <dbReference type="PROSITE" id="PS50995"/>
    </source>
</evidence>
<dbReference type="Gene3D" id="1.10.10.10">
    <property type="entry name" value="Winged helix-like DNA-binding domain superfamily/Winged helix DNA-binding domain"/>
    <property type="match status" value="1"/>
</dbReference>
<dbReference type="SMART" id="SM00347">
    <property type="entry name" value="HTH_MARR"/>
    <property type="match status" value="1"/>
</dbReference>
<dbReference type="GO" id="GO:0006950">
    <property type="term" value="P:response to stress"/>
    <property type="evidence" value="ECO:0007669"/>
    <property type="project" value="TreeGrafter"/>
</dbReference>
<dbReference type="RefSeq" id="WP_152583183.1">
    <property type="nucleotide sequence ID" value="NZ_VIKT02000005.1"/>
</dbReference>
<dbReference type="GO" id="GO:0003700">
    <property type="term" value="F:DNA-binding transcription factor activity"/>
    <property type="evidence" value="ECO:0007669"/>
    <property type="project" value="InterPro"/>
</dbReference>
<dbReference type="Proteomes" id="UP000818266">
    <property type="component" value="Unassembled WGS sequence"/>
</dbReference>
<evidence type="ECO:0000313" key="3">
    <source>
        <dbReference type="EMBL" id="NHF62449.1"/>
    </source>
</evidence>
<dbReference type="InterPro" id="IPR036390">
    <property type="entry name" value="WH_DNA-bd_sf"/>
</dbReference>
<dbReference type="SUPFAM" id="SSF46785">
    <property type="entry name" value="Winged helix' DNA-binding domain"/>
    <property type="match status" value="1"/>
</dbReference>